<evidence type="ECO:0000256" key="1">
    <source>
        <dbReference type="ARBA" id="ARBA00022552"/>
    </source>
</evidence>
<protein>
    <submittedName>
        <fullName evidence="6">Class I SAM-dependent methyltransferase</fullName>
        <ecNumber evidence="6">2.1.1.-</ecNumber>
    </submittedName>
</protein>
<keyword evidence="3 6" id="KW-0808">Transferase</keyword>
<dbReference type="InterPro" id="IPR029063">
    <property type="entry name" value="SAM-dependent_MTases_sf"/>
</dbReference>
<dbReference type="PANTHER" id="PTHR43042">
    <property type="entry name" value="SAM-DEPENDENT METHYLTRANSFERASE"/>
    <property type="match status" value="1"/>
</dbReference>
<keyword evidence="4" id="KW-0949">S-adenosyl-L-methionine</keyword>
<keyword evidence="7" id="KW-1185">Reference proteome</keyword>
<proteinExistence type="predicted"/>
<evidence type="ECO:0000256" key="4">
    <source>
        <dbReference type="ARBA" id="ARBA00022691"/>
    </source>
</evidence>
<organism evidence="6 7">
    <name type="scientific">Amphritea atlantica</name>
    <dbReference type="NCBI Taxonomy" id="355243"/>
    <lineage>
        <taxon>Bacteria</taxon>
        <taxon>Pseudomonadati</taxon>
        <taxon>Pseudomonadota</taxon>
        <taxon>Gammaproteobacteria</taxon>
        <taxon>Oceanospirillales</taxon>
        <taxon>Oceanospirillaceae</taxon>
        <taxon>Amphritea</taxon>
    </lineage>
</organism>
<evidence type="ECO:0000313" key="6">
    <source>
        <dbReference type="EMBL" id="UTW01842.1"/>
    </source>
</evidence>
<dbReference type="Gene3D" id="3.40.50.150">
    <property type="entry name" value="Vaccinia Virus protein VP39"/>
    <property type="match status" value="1"/>
</dbReference>
<evidence type="ECO:0000256" key="2">
    <source>
        <dbReference type="ARBA" id="ARBA00022603"/>
    </source>
</evidence>
<feature type="domain" description="S-adenosylmethionine-dependent methyltransferase" evidence="5">
    <location>
        <begin position="20"/>
        <end position="304"/>
    </location>
</feature>
<dbReference type="SUPFAM" id="SSF53335">
    <property type="entry name" value="S-adenosyl-L-methionine-dependent methyltransferases"/>
    <property type="match status" value="1"/>
</dbReference>
<dbReference type="Proteomes" id="UP001059950">
    <property type="component" value="Chromosome"/>
</dbReference>
<sequence length="307" mass="35049">MQVVFDSISTQLGLSSGEVRRLFHGRGRCYPGYEQLIIDLLPPVAIIRLFSEHPAELVESLNHYFLQLDSPFKPDALIVQHRYRRENSIEVLWNNGCEDLKQALSVTELGLKYSVQPLKNQNSGLFLDMREGRRWVKHNSQGKRVLNLFSYTCGFSVAAMAGGADSVVNLDMSRGALTTGRQNHRLNQQSLERVKFLGHDLFRSWGKLKREGPYDLVIIDPPSFQRGSFVATDDYRKVLKRLPDLTAERGEVLLCLNYPQLGSDFLMQLVEDCCPEFIFCERIANPVDFPDQDPEQALKVLLFKRAD</sequence>
<keyword evidence="1" id="KW-0698">rRNA processing</keyword>
<evidence type="ECO:0000313" key="7">
    <source>
        <dbReference type="Proteomes" id="UP001059950"/>
    </source>
</evidence>
<dbReference type="GO" id="GO:0008168">
    <property type="term" value="F:methyltransferase activity"/>
    <property type="evidence" value="ECO:0007669"/>
    <property type="project" value="UniProtKB-KW"/>
</dbReference>
<keyword evidence="2 6" id="KW-0489">Methyltransferase</keyword>
<dbReference type="GO" id="GO:0032259">
    <property type="term" value="P:methylation"/>
    <property type="evidence" value="ECO:0007669"/>
    <property type="project" value="UniProtKB-KW"/>
</dbReference>
<evidence type="ECO:0000259" key="5">
    <source>
        <dbReference type="Pfam" id="PF10672"/>
    </source>
</evidence>
<evidence type="ECO:0000256" key="3">
    <source>
        <dbReference type="ARBA" id="ARBA00022679"/>
    </source>
</evidence>
<dbReference type="PANTHER" id="PTHR43042:SF3">
    <property type="entry name" value="RIBOSOMAL RNA LARGE SUBUNIT METHYLTRANSFERASE YWBD-RELATED"/>
    <property type="match status" value="1"/>
</dbReference>
<dbReference type="EC" id="2.1.1.-" evidence="6"/>
<accession>A0ABY5GPE4</accession>
<dbReference type="EMBL" id="CP073344">
    <property type="protein sequence ID" value="UTW01842.1"/>
    <property type="molecule type" value="Genomic_DNA"/>
</dbReference>
<reference evidence="6" key="1">
    <citation type="submission" date="2021-04" db="EMBL/GenBank/DDBJ databases">
        <title>Oceanospirillales bacteria with DddD are important DMSP degraders in coastal seawater.</title>
        <authorList>
            <person name="Liu J."/>
        </authorList>
    </citation>
    <scope>NUCLEOTIDE SEQUENCE</scope>
    <source>
        <strain evidence="6">GY6</strain>
    </source>
</reference>
<dbReference type="InterPro" id="IPR019614">
    <property type="entry name" value="SAM-dep_methyl-trfase"/>
</dbReference>
<gene>
    <name evidence="6" type="ORF">KDX31_10725</name>
</gene>
<dbReference type="Pfam" id="PF10672">
    <property type="entry name" value="Methyltrans_SAM"/>
    <property type="match status" value="1"/>
</dbReference>
<dbReference type="CDD" id="cd02440">
    <property type="entry name" value="AdoMet_MTases"/>
    <property type="match status" value="1"/>
</dbReference>
<name>A0ABY5GPE4_9GAMM</name>